<name>A0ABP1PPR6_9HEXA</name>
<dbReference type="InterPro" id="IPR016616">
    <property type="entry name" value="Bardet-Biedl_syndrome_2_prot"/>
</dbReference>
<evidence type="ECO:0000256" key="6">
    <source>
        <dbReference type="ARBA" id="ARBA00023273"/>
    </source>
</evidence>
<dbReference type="Pfam" id="PF14783">
    <property type="entry name" value="BBS2_Mid"/>
    <property type="match status" value="1"/>
</dbReference>
<dbReference type="PANTHER" id="PTHR32465">
    <property type="entry name" value="BARDET-BIEDL SYNDROME 2 PROTEIN"/>
    <property type="match status" value="1"/>
</dbReference>
<dbReference type="InterPro" id="IPR055381">
    <property type="entry name" value="BBS2_CtH_dom"/>
</dbReference>
<dbReference type="InterPro" id="IPR036322">
    <property type="entry name" value="WD40_repeat_dom_sf"/>
</dbReference>
<keyword evidence="4" id="KW-0969">Cilium</keyword>
<feature type="domain" description="Ciliary BBSome complex subunit 2 N-terminal" evidence="7">
    <location>
        <begin position="23"/>
        <end position="127"/>
    </location>
</feature>
<dbReference type="PIRSF" id="PIRSF013684">
    <property type="entry name" value="BBS2"/>
    <property type="match status" value="1"/>
</dbReference>
<dbReference type="PANTHER" id="PTHR32465:SF0">
    <property type="entry name" value="BARDET-BIEDL SYNDROME 2 PROTEIN"/>
    <property type="match status" value="1"/>
</dbReference>
<dbReference type="Pfam" id="PF14781">
    <property type="entry name" value="BBS2_N"/>
    <property type="match status" value="1"/>
</dbReference>
<evidence type="ECO:0000256" key="5">
    <source>
        <dbReference type="ARBA" id="ARBA00023212"/>
    </source>
</evidence>
<gene>
    <name evidence="13" type="ORF">ODALV1_LOCUS2369</name>
</gene>
<feature type="domain" description="BBS2 C-terminal helix bundle" evidence="11">
    <location>
        <begin position="728"/>
        <end position="753"/>
    </location>
</feature>
<dbReference type="InterPro" id="IPR029430">
    <property type="entry name" value="BBS2_N"/>
</dbReference>
<evidence type="ECO:0000313" key="14">
    <source>
        <dbReference type="Proteomes" id="UP001642540"/>
    </source>
</evidence>
<dbReference type="InterPro" id="IPR015943">
    <property type="entry name" value="WD40/YVTN_repeat-like_dom_sf"/>
</dbReference>
<organism evidence="13 14">
    <name type="scientific">Orchesella dallaii</name>
    <dbReference type="NCBI Taxonomy" id="48710"/>
    <lineage>
        <taxon>Eukaryota</taxon>
        <taxon>Metazoa</taxon>
        <taxon>Ecdysozoa</taxon>
        <taxon>Arthropoda</taxon>
        <taxon>Hexapoda</taxon>
        <taxon>Collembola</taxon>
        <taxon>Entomobryomorpha</taxon>
        <taxon>Entomobryoidea</taxon>
        <taxon>Orchesellidae</taxon>
        <taxon>Orchesellinae</taxon>
        <taxon>Orchesella</taxon>
    </lineage>
</organism>
<evidence type="ECO:0008006" key="15">
    <source>
        <dbReference type="Google" id="ProtNLM"/>
    </source>
</evidence>
<feature type="domain" description="BBS2 GAE" evidence="8">
    <location>
        <begin position="432"/>
        <end position="517"/>
    </location>
</feature>
<evidence type="ECO:0000313" key="13">
    <source>
        <dbReference type="EMBL" id="CAL8072872.1"/>
    </source>
</evidence>
<dbReference type="Pfam" id="PF23350">
    <property type="entry name" value="BBS2_pf"/>
    <property type="match status" value="1"/>
</dbReference>
<evidence type="ECO:0000256" key="3">
    <source>
        <dbReference type="ARBA" id="ARBA00022490"/>
    </source>
</evidence>
<proteinExistence type="predicted"/>
<reference evidence="13 14" key="1">
    <citation type="submission" date="2024-08" db="EMBL/GenBank/DDBJ databases">
        <authorList>
            <person name="Cucini C."/>
            <person name="Frati F."/>
        </authorList>
    </citation>
    <scope>NUCLEOTIDE SEQUENCE [LARGE SCALE GENOMIC DNA]</scope>
</reference>
<dbReference type="Pfam" id="PF14782">
    <property type="entry name" value="BBS2_GAE"/>
    <property type="match status" value="1"/>
</dbReference>
<comment type="subcellular location">
    <subcellularLocation>
        <location evidence="1">Cell projection</location>
        <location evidence="1">Cilium</location>
    </subcellularLocation>
    <subcellularLocation>
        <location evidence="2">Cytoplasm</location>
        <location evidence="2">Cytoskeleton</location>
    </subcellularLocation>
</comment>
<sequence>MSDTGSSLLTIKLGHKILPGRVTVGAYDAKHSYLTAATHGERILLLPLKKPTGTPTGKTVEAHSDDLTFLNIDQPITCISAGQMQKNSDRSHLFVGTMSNVFGYDVENNKDLFFKEISDGVNTIVTGSLGGLESGSDNPIAVVGGNCTLQGFDAEGNDCLWTVTGDNVGAIAFLDFDGDGDNEMIVGSDDFDIRIFKGDQIIGETSETDAISAIAPMQGNVFSYALVNGTIGVYEKLQRLWRIKSKNHAVAICAFDFDGDGIPELVTGWSNGKLDIRNVRNGEVLFKDNFSNPLAGICTADLQLDGRLYLVCCDVEGEVRIYQPSSHDGRILYISPNVEQEAIRELSVKKHHLLLELRNYDSSNASLASTNTTSTSSSATSVLTNTSKKLLSLKGSSGKSETAEPQQKPIGAIPAKTQLHTAFSINMGSNDKPPHIEITLSTNNETVIRSVLIFAEGIFQGECHVVQPKANQLESKISVPLVPPKNVVVDLHIKVYVGYEESKHFHVFEMTRQLPRFAMFAVCKEGSKTNGSDLVCGYVKLPIQERPTRLCMWFNQNFLLAEELEHRTAFNLSFVSLRNSRDLIFNVGANGNITVKTNDMDLAGDVVQSICQFLNISDLETEADFPDEIAQLEMLLRGIEEYQESNERLGADISDQSGVIKSLLIRAEDARLISDIKGMRKWYMQLNEVNRALITQHQIRCSTNESVAESIKSINQIIQKAARLRVGRPKANVITASREAIRTKNIEALTRIIISGAS</sequence>
<protein>
    <recommendedName>
        <fullName evidence="15">Bardet-Biedl syndrome 2 protein homolog</fullName>
    </recommendedName>
</protein>
<evidence type="ECO:0000256" key="1">
    <source>
        <dbReference type="ARBA" id="ARBA00004138"/>
    </source>
</evidence>
<dbReference type="Pfam" id="PF23353">
    <property type="entry name" value="BBS2_hp"/>
    <property type="match status" value="1"/>
</dbReference>
<evidence type="ECO:0000259" key="11">
    <source>
        <dbReference type="Pfam" id="PF23351"/>
    </source>
</evidence>
<keyword evidence="3" id="KW-0963">Cytoplasm</keyword>
<accession>A0ABP1PPR6</accession>
<evidence type="ECO:0000259" key="12">
    <source>
        <dbReference type="Pfam" id="PF23353"/>
    </source>
</evidence>
<dbReference type="InterPro" id="IPR055379">
    <property type="entry name" value="BBS2_pf_dom"/>
</dbReference>
<dbReference type="InterPro" id="IPR029333">
    <property type="entry name" value="BBS2_GAE_dom"/>
</dbReference>
<evidence type="ECO:0000259" key="8">
    <source>
        <dbReference type="Pfam" id="PF14782"/>
    </source>
</evidence>
<dbReference type="EMBL" id="CAXLJM020000007">
    <property type="protein sequence ID" value="CAL8072872.1"/>
    <property type="molecule type" value="Genomic_DNA"/>
</dbReference>
<dbReference type="Pfam" id="PF23351">
    <property type="entry name" value="BBS2_CtH"/>
    <property type="match status" value="1"/>
</dbReference>
<evidence type="ECO:0000259" key="7">
    <source>
        <dbReference type="Pfam" id="PF14781"/>
    </source>
</evidence>
<feature type="domain" description="BBS2 hairpin" evidence="12">
    <location>
        <begin position="626"/>
        <end position="723"/>
    </location>
</feature>
<keyword evidence="6" id="KW-0966">Cell projection</keyword>
<keyword evidence="5" id="KW-0206">Cytoskeleton</keyword>
<dbReference type="InterPro" id="IPR055380">
    <property type="entry name" value="BBS2_hp_dom"/>
</dbReference>
<evidence type="ECO:0000256" key="2">
    <source>
        <dbReference type="ARBA" id="ARBA00004245"/>
    </source>
</evidence>
<feature type="domain" description="Ciliary BBSome complex subunit 2 middle region" evidence="9">
    <location>
        <begin position="170"/>
        <end position="277"/>
    </location>
</feature>
<evidence type="ECO:0000259" key="9">
    <source>
        <dbReference type="Pfam" id="PF14783"/>
    </source>
</evidence>
<dbReference type="Proteomes" id="UP001642540">
    <property type="component" value="Unassembled WGS sequence"/>
</dbReference>
<evidence type="ECO:0000259" key="10">
    <source>
        <dbReference type="Pfam" id="PF23350"/>
    </source>
</evidence>
<comment type="caution">
    <text evidence="13">The sequence shown here is derived from an EMBL/GenBank/DDBJ whole genome shotgun (WGS) entry which is preliminary data.</text>
</comment>
<feature type="domain" description="BBS2 platform" evidence="10">
    <location>
        <begin position="537"/>
        <end position="614"/>
    </location>
</feature>
<keyword evidence="14" id="KW-1185">Reference proteome</keyword>
<dbReference type="Gene3D" id="2.130.10.10">
    <property type="entry name" value="YVTN repeat-like/Quinoprotein amine dehydrogenase"/>
    <property type="match status" value="2"/>
</dbReference>
<dbReference type="SUPFAM" id="SSF50978">
    <property type="entry name" value="WD40 repeat-like"/>
    <property type="match status" value="1"/>
</dbReference>
<dbReference type="InterPro" id="IPR029429">
    <property type="entry name" value="BBS2_Mid"/>
</dbReference>
<evidence type="ECO:0000256" key="4">
    <source>
        <dbReference type="ARBA" id="ARBA00023069"/>
    </source>
</evidence>